<dbReference type="Pfam" id="PF00293">
    <property type="entry name" value="NUDIX"/>
    <property type="match status" value="1"/>
</dbReference>
<dbReference type="AlphaFoldDB" id="A0A1G1ZD91"/>
<gene>
    <name evidence="2" type="ORF">A3G58_02835</name>
</gene>
<accession>A0A1G1ZD91</accession>
<dbReference type="Proteomes" id="UP000177801">
    <property type="component" value="Unassembled WGS sequence"/>
</dbReference>
<evidence type="ECO:0000313" key="3">
    <source>
        <dbReference type="Proteomes" id="UP000177801"/>
    </source>
</evidence>
<sequence length="183" mass="20561">MGWGLWANLTRRIGPGRIPQKAFDAFCGAFVTNSVNLIPIGVDGFGEAEVLLIWREDEYCHGWHFPGKILLPGQTSEGTLDETIETELGPDAKVEILSLLGVFDIMKGTGVGESPRGQEVSQVYIGLVRFVEDIAPDDGEWEWFPLDDLSRDLIDEQRPHLEAARVWVRNNQARLQEEDPIFQ</sequence>
<protein>
    <recommendedName>
        <fullName evidence="1">Nudix hydrolase domain-containing protein</fullName>
    </recommendedName>
</protein>
<dbReference type="EMBL" id="MHJD01000009">
    <property type="protein sequence ID" value="OGY62585.1"/>
    <property type="molecule type" value="Genomic_DNA"/>
</dbReference>
<dbReference type="Gene3D" id="3.90.79.10">
    <property type="entry name" value="Nucleoside Triphosphate Pyrophosphohydrolase"/>
    <property type="match status" value="1"/>
</dbReference>
<dbReference type="InterPro" id="IPR000086">
    <property type="entry name" value="NUDIX_hydrolase_dom"/>
</dbReference>
<evidence type="ECO:0000313" key="2">
    <source>
        <dbReference type="EMBL" id="OGY62585.1"/>
    </source>
</evidence>
<dbReference type="InterPro" id="IPR015797">
    <property type="entry name" value="NUDIX_hydrolase-like_dom_sf"/>
</dbReference>
<name>A0A1G1ZD91_9BACT</name>
<dbReference type="SUPFAM" id="SSF55811">
    <property type="entry name" value="Nudix"/>
    <property type="match status" value="1"/>
</dbReference>
<reference evidence="2 3" key="1">
    <citation type="journal article" date="2016" name="Nat. Commun.">
        <title>Thousands of microbial genomes shed light on interconnected biogeochemical processes in an aquifer system.</title>
        <authorList>
            <person name="Anantharaman K."/>
            <person name="Brown C.T."/>
            <person name="Hug L.A."/>
            <person name="Sharon I."/>
            <person name="Castelle C.J."/>
            <person name="Probst A.J."/>
            <person name="Thomas B.C."/>
            <person name="Singh A."/>
            <person name="Wilkins M.J."/>
            <person name="Karaoz U."/>
            <person name="Brodie E.L."/>
            <person name="Williams K.H."/>
            <person name="Hubbard S.S."/>
            <person name="Banfield J.F."/>
        </authorList>
    </citation>
    <scope>NUCLEOTIDE SEQUENCE [LARGE SCALE GENOMIC DNA]</scope>
</reference>
<dbReference type="PROSITE" id="PS51462">
    <property type="entry name" value="NUDIX"/>
    <property type="match status" value="1"/>
</dbReference>
<organism evidence="2 3">
    <name type="scientific">Candidatus Colwellbacteria bacterium RIFCSPLOWO2_12_FULL_46_17</name>
    <dbReference type="NCBI Taxonomy" id="1797695"/>
    <lineage>
        <taxon>Bacteria</taxon>
        <taxon>Candidatus Colwelliibacteriota</taxon>
    </lineage>
</organism>
<evidence type="ECO:0000259" key="1">
    <source>
        <dbReference type="PROSITE" id="PS51462"/>
    </source>
</evidence>
<proteinExistence type="predicted"/>
<feature type="domain" description="Nudix hydrolase" evidence="1">
    <location>
        <begin position="31"/>
        <end position="166"/>
    </location>
</feature>
<comment type="caution">
    <text evidence="2">The sequence shown here is derived from an EMBL/GenBank/DDBJ whole genome shotgun (WGS) entry which is preliminary data.</text>
</comment>